<dbReference type="Proteomes" id="UP000663918">
    <property type="component" value="Chromosome"/>
</dbReference>
<evidence type="ECO:0000256" key="1">
    <source>
        <dbReference type="ARBA" id="ARBA00022801"/>
    </source>
</evidence>
<dbReference type="InterPro" id="IPR052043">
    <property type="entry name" value="PolySaccharide_Degr_Enz"/>
</dbReference>
<dbReference type="Gene3D" id="1.50.10.10">
    <property type="match status" value="1"/>
</dbReference>
<evidence type="ECO:0000313" key="3">
    <source>
        <dbReference type="Proteomes" id="UP000663918"/>
    </source>
</evidence>
<dbReference type="GO" id="GO:0016787">
    <property type="term" value="F:hydrolase activity"/>
    <property type="evidence" value="ECO:0007669"/>
    <property type="project" value="UniProtKB-KW"/>
</dbReference>
<dbReference type="InterPro" id="IPR012341">
    <property type="entry name" value="6hp_glycosidase-like_sf"/>
</dbReference>
<name>A0A975GXJ3_9CAUL</name>
<evidence type="ECO:0000313" key="2">
    <source>
        <dbReference type="EMBL" id="QTC92978.1"/>
    </source>
</evidence>
<keyword evidence="3" id="KW-1185">Reference proteome</keyword>
<reference evidence="2" key="1">
    <citation type="submission" date="2020-09" db="EMBL/GenBank/DDBJ databases">
        <title>Brevundimonas sp. LVF2 isolated from a puddle in Goettingen, Germany.</title>
        <authorList>
            <person name="Friedrich I."/>
            <person name="Klassen A."/>
            <person name="Hannes N."/>
            <person name="Schneider D."/>
            <person name="Hertel R."/>
            <person name="Daniel R."/>
        </authorList>
    </citation>
    <scope>NUCLEOTIDE SEQUENCE</scope>
    <source>
        <strain evidence="2">LVF2</strain>
    </source>
</reference>
<organism evidence="2 3">
    <name type="scientific">Brevundimonas goettingensis</name>
    <dbReference type="NCBI Taxonomy" id="2774190"/>
    <lineage>
        <taxon>Bacteria</taxon>
        <taxon>Pseudomonadati</taxon>
        <taxon>Pseudomonadota</taxon>
        <taxon>Alphaproteobacteria</taxon>
        <taxon>Caulobacterales</taxon>
        <taxon>Caulobacteraceae</taxon>
        <taxon>Brevundimonas</taxon>
    </lineage>
</organism>
<keyword evidence="1 2" id="KW-0378">Hydrolase</keyword>
<dbReference type="EMBL" id="CP062222">
    <property type="protein sequence ID" value="QTC92978.1"/>
    <property type="molecule type" value="Genomic_DNA"/>
</dbReference>
<protein>
    <submittedName>
        <fullName evidence="2">Glycoside hydrolase family 88 protein</fullName>
    </submittedName>
</protein>
<dbReference type="KEGG" id="bgoe:IFJ75_09105"/>
<dbReference type="Pfam" id="PF07470">
    <property type="entry name" value="Glyco_hydro_88"/>
    <property type="match status" value="1"/>
</dbReference>
<dbReference type="AlphaFoldDB" id="A0A975GXJ3"/>
<accession>A0A975GXJ3</accession>
<dbReference type="RefSeq" id="WP_207932256.1">
    <property type="nucleotide sequence ID" value="NZ_CP062222.1"/>
</dbReference>
<dbReference type="SUPFAM" id="SSF48208">
    <property type="entry name" value="Six-hairpin glycosidases"/>
    <property type="match status" value="1"/>
</dbReference>
<sequence length="381" mass="41054">MSGALLGTGACAGGPAGSAAVQSTTTPRDAAVLAQARRVADWQLAHMDAFDYVGAFRDQTADPIDWIQATFWAGLADFTDATGDAAYAKAIEDHGEAAHWGFGSRPRHADADAIGHSWIWAAGRVEGGARAARLAPLRARFDAILAAPSDAAMTFDEGRGERPCQVRWCWSDAIFMAPPVWTELSEITGDPKYRRHSERELNATIEALYDRDDHLFYRDSRFIGKPNSAGHKVFWSRGNGWSYAGLAKVLQSLPADDPARAGYETIFRQMSERLIGLQGAEGYWPVSLLDAGGPPETSGTAFFVYGLAWGVNAGVLDRATYSPAVAKGWAALSRAVQPDGRLGWVQQVGYAPDHVAASDTQLYGSGAFLMAASEVSHRSDW</sequence>
<dbReference type="PANTHER" id="PTHR33886">
    <property type="entry name" value="UNSATURATED RHAMNOGALACTURONAN HYDROLASE (EUROFUNG)"/>
    <property type="match status" value="1"/>
</dbReference>
<dbReference type="InterPro" id="IPR010905">
    <property type="entry name" value="Glyco_hydro_88"/>
</dbReference>
<gene>
    <name evidence="2" type="ORF">IFJ75_09105</name>
</gene>
<dbReference type="PANTHER" id="PTHR33886:SF8">
    <property type="entry name" value="UNSATURATED RHAMNOGALACTURONAN HYDROLASE (EUROFUNG)"/>
    <property type="match status" value="1"/>
</dbReference>
<dbReference type="GO" id="GO:0005975">
    <property type="term" value="P:carbohydrate metabolic process"/>
    <property type="evidence" value="ECO:0007669"/>
    <property type="project" value="InterPro"/>
</dbReference>
<proteinExistence type="predicted"/>
<dbReference type="InterPro" id="IPR008928">
    <property type="entry name" value="6-hairpin_glycosidase_sf"/>
</dbReference>